<evidence type="ECO:0000256" key="5">
    <source>
        <dbReference type="ARBA" id="ARBA00013376"/>
    </source>
</evidence>
<dbReference type="PROSITE" id="PS01042">
    <property type="entry name" value="HOMOSER_DHGENASE"/>
    <property type="match status" value="1"/>
</dbReference>
<evidence type="ECO:0000256" key="9">
    <source>
        <dbReference type="ARBA" id="ARBA00023167"/>
    </source>
</evidence>
<dbReference type="Gene3D" id="3.30.360.10">
    <property type="entry name" value="Dihydrodipicolinate Reductase, domain 2"/>
    <property type="match status" value="1"/>
</dbReference>
<dbReference type="Proteomes" id="UP001236559">
    <property type="component" value="Unassembled WGS sequence"/>
</dbReference>
<evidence type="ECO:0000256" key="10">
    <source>
        <dbReference type="RuleBase" id="RU000579"/>
    </source>
</evidence>
<organism evidence="14 15">
    <name type="scientific">Peptoniphilus koenoeneniae</name>
    <dbReference type="NCBI Taxonomy" id="507751"/>
    <lineage>
        <taxon>Bacteria</taxon>
        <taxon>Bacillati</taxon>
        <taxon>Bacillota</taxon>
        <taxon>Tissierellia</taxon>
        <taxon>Tissierellales</taxon>
        <taxon>Peptoniphilaceae</taxon>
        <taxon>Peptoniphilus</taxon>
    </lineage>
</organism>
<reference evidence="14 15" key="1">
    <citation type="submission" date="2023-07" db="EMBL/GenBank/DDBJ databases">
        <title>Genomic Encyclopedia of Type Strains, Phase IV (KMG-IV): sequencing the most valuable type-strain genomes for metagenomic binning, comparative biology and taxonomic classification.</title>
        <authorList>
            <person name="Goeker M."/>
        </authorList>
    </citation>
    <scope>NUCLEOTIDE SEQUENCE [LARGE SCALE GENOMIC DNA]</scope>
    <source>
        <strain evidence="14 15">DSM 22616</strain>
    </source>
</reference>
<dbReference type="RefSeq" id="WP_307495262.1">
    <property type="nucleotide sequence ID" value="NZ_JAUSTN010000007.1"/>
</dbReference>
<dbReference type="Pfam" id="PF03447">
    <property type="entry name" value="NAD_binding_3"/>
    <property type="match status" value="1"/>
</dbReference>
<dbReference type="InterPro" id="IPR001342">
    <property type="entry name" value="HDH_cat"/>
</dbReference>
<dbReference type="GO" id="GO:0004412">
    <property type="term" value="F:homoserine dehydrogenase activity"/>
    <property type="evidence" value="ECO:0007669"/>
    <property type="project" value="UniProtKB-EC"/>
</dbReference>
<evidence type="ECO:0000256" key="2">
    <source>
        <dbReference type="ARBA" id="ARBA00005062"/>
    </source>
</evidence>
<keyword evidence="6 10" id="KW-0028">Amino-acid biosynthesis</keyword>
<dbReference type="SUPFAM" id="SSF51735">
    <property type="entry name" value="NAD(P)-binding Rossmann-fold domains"/>
    <property type="match status" value="1"/>
</dbReference>
<evidence type="ECO:0000256" key="8">
    <source>
        <dbReference type="ARBA" id="ARBA00023002"/>
    </source>
</evidence>
<dbReference type="NCBIfam" id="NF004976">
    <property type="entry name" value="PRK06349.1"/>
    <property type="match status" value="1"/>
</dbReference>
<keyword evidence="10" id="KW-0521">NADP</keyword>
<comment type="similarity">
    <text evidence="3 11">Belongs to the homoserine dehydrogenase family.</text>
</comment>
<dbReference type="InterPro" id="IPR005106">
    <property type="entry name" value="Asp/hSer_DH_NAD-bd"/>
</dbReference>
<keyword evidence="15" id="KW-1185">Reference proteome</keyword>
<dbReference type="EMBL" id="JAUSTN010000007">
    <property type="protein sequence ID" value="MDQ0275475.1"/>
    <property type="molecule type" value="Genomic_DNA"/>
</dbReference>
<feature type="domain" description="Aspartate/homoserine dehydrogenase NAD-binding" evidence="13">
    <location>
        <begin position="8"/>
        <end position="124"/>
    </location>
</feature>
<dbReference type="InterPro" id="IPR019811">
    <property type="entry name" value="HDH_CS"/>
</dbReference>
<proteinExistence type="inferred from homology"/>
<evidence type="ECO:0000256" key="7">
    <source>
        <dbReference type="ARBA" id="ARBA00022697"/>
    </source>
</evidence>
<dbReference type="Pfam" id="PF00742">
    <property type="entry name" value="Homoserine_dh"/>
    <property type="match status" value="1"/>
</dbReference>
<dbReference type="PANTHER" id="PTHR43331">
    <property type="entry name" value="HOMOSERINE DEHYDROGENASE"/>
    <property type="match status" value="1"/>
</dbReference>
<feature type="domain" description="Homoserine dehydrogenase catalytic" evidence="12">
    <location>
        <begin position="132"/>
        <end position="309"/>
    </location>
</feature>
<dbReference type="PANTHER" id="PTHR43331:SF1">
    <property type="entry name" value="HOMOSERINE DEHYDROGENASE"/>
    <property type="match status" value="1"/>
</dbReference>
<dbReference type="Gene3D" id="3.40.50.720">
    <property type="entry name" value="NAD(P)-binding Rossmann-like Domain"/>
    <property type="match status" value="1"/>
</dbReference>
<keyword evidence="9 10" id="KW-0486">Methionine biosynthesis</keyword>
<evidence type="ECO:0000256" key="6">
    <source>
        <dbReference type="ARBA" id="ARBA00022605"/>
    </source>
</evidence>
<evidence type="ECO:0000256" key="3">
    <source>
        <dbReference type="ARBA" id="ARBA00006753"/>
    </source>
</evidence>
<dbReference type="SUPFAM" id="SSF55347">
    <property type="entry name" value="Glyceraldehyde-3-phosphate dehydrogenase-like, C-terminal domain"/>
    <property type="match status" value="1"/>
</dbReference>
<evidence type="ECO:0000256" key="11">
    <source>
        <dbReference type="RuleBase" id="RU004171"/>
    </source>
</evidence>
<name>A0ABU0AWS2_9FIRM</name>
<dbReference type="EC" id="1.1.1.3" evidence="4 10"/>
<keyword evidence="7 10" id="KW-0791">Threonine biosynthesis</keyword>
<comment type="caution">
    <text evidence="14">The sequence shown here is derived from an EMBL/GenBank/DDBJ whole genome shotgun (WGS) entry which is preliminary data.</text>
</comment>
<evidence type="ECO:0000313" key="14">
    <source>
        <dbReference type="EMBL" id="MDQ0275475.1"/>
    </source>
</evidence>
<evidence type="ECO:0000259" key="13">
    <source>
        <dbReference type="Pfam" id="PF03447"/>
    </source>
</evidence>
<comment type="catalytic activity">
    <reaction evidence="10">
        <text>L-homoserine + NADP(+) = L-aspartate 4-semialdehyde + NADPH + H(+)</text>
        <dbReference type="Rhea" id="RHEA:15761"/>
        <dbReference type="ChEBI" id="CHEBI:15378"/>
        <dbReference type="ChEBI" id="CHEBI:57476"/>
        <dbReference type="ChEBI" id="CHEBI:57783"/>
        <dbReference type="ChEBI" id="CHEBI:58349"/>
        <dbReference type="ChEBI" id="CHEBI:537519"/>
        <dbReference type="EC" id="1.1.1.3"/>
    </reaction>
</comment>
<accession>A0ABU0AWS2</accession>
<keyword evidence="8 10" id="KW-0560">Oxidoreductase</keyword>
<comment type="pathway">
    <text evidence="2 10">Amino-acid biosynthesis; L-methionine biosynthesis via de novo pathway; L-homoserine from L-aspartate: step 3/3.</text>
</comment>
<evidence type="ECO:0000256" key="1">
    <source>
        <dbReference type="ARBA" id="ARBA00005056"/>
    </source>
</evidence>
<protein>
    <recommendedName>
        <fullName evidence="5 10">Homoserine dehydrogenase</fullName>
        <ecNumber evidence="4 10">1.1.1.3</ecNumber>
    </recommendedName>
</protein>
<dbReference type="InterPro" id="IPR036291">
    <property type="entry name" value="NAD(P)-bd_dom_sf"/>
</dbReference>
<evidence type="ECO:0000259" key="12">
    <source>
        <dbReference type="Pfam" id="PF00742"/>
    </source>
</evidence>
<evidence type="ECO:0000256" key="4">
    <source>
        <dbReference type="ARBA" id="ARBA00013213"/>
    </source>
</evidence>
<evidence type="ECO:0000313" key="15">
    <source>
        <dbReference type="Proteomes" id="UP001236559"/>
    </source>
</evidence>
<sequence>MRKIAILGYGTVGKGVYKIIKEKFENSENTEEKIIVKKILLKENKKPQEEIKNVFTYNYQEILEDKEIDTIVEVTGAMEEAHNYIKKALSMGKNIISTNKALVAKHLEEYINLAEKNKVSFLFEGAVGGAIPILRELKSLRKINEITKIEGVLNGTGNYILDRMAEKNLDYSQSLKNAQDLGYSEKDPSDDVLGFDGGRKLALLISLSKSLVKEEDIEIFGIEKIKKEDIERAKAKNLKIRHIAYSEFRENSYVAILEPCLIDEKNDFYNLEDAKNLVKIYGKYFEELSIKGKGAGMFPTANAVLQDLLSLGQENYTLDTEALENKNENFQGIYYLRVPGSCKIDLELADKIDMENGYIFIKTKKLIRKKLIEELEKLKIEDYFLARYI</sequence>
<comment type="pathway">
    <text evidence="1 10">Amino-acid biosynthesis; L-threonine biosynthesis; L-threonine from L-aspartate: step 3/5.</text>
</comment>
<gene>
    <name evidence="14" type="ORF">J2S72_001502</name>
</gene>